<dbReference type="Gene3D" id="3.90.75.20">
    <property type="match status" value="1"/>
</dbReference>
<protein>
    <recommendedName>
        <fullName evidence="2">HNH nuclease domain-containing protein</fullName>
    </recommendedName>
</protein>
<sequence length="262" mass="30086">MHHKYTDEQRDFIREIAPGQYNQDIADMFNEKFGAQVTASQIKSYKANHMIRSGVKSRRTVPQGLFNCEQIEFIKKHVAGLHNQELAELINNEFNLSITVRQLKTWKKNHGLSSGLKGTEGKAPPNKGTRGLYNVGGNKTSFKSGQRPVNYKPVGYERIDRDGYVLVKVRDDGPWHKRWRHKHRILWESANGPIPKGHVLIFLDQNKQNIELDNLILIPQSKLPTLNKKGLLYHDAELTKTGIIIADLYQKIGERKRQSSKQ</sequence>
<dbReference type="AlphaFoldDB" id="A0A8J4M0U2"/>
<gene>
    <name evidence="3" type="ORF">XYCOK13_02540</name>
</gene>
<dbReference type="InterPro" id="IPR003615">
    <property type="entry name" value="HNH_nuc"/>
</dbReference>
<evidence type="ECO:0000313" key="3">
    <source>
        <dbReference type="EMBL" id="GIQ67430.1"/>
    </source>
</evidence>
<evidence type="ECO:0000259" key="2">
    <source>
        <dbReference type="Pfam" id="PF13392"/>
    </source>
</evidence>
<keyword evidence="4" id="KW-1185">Reference proteome</keyword>
<dbReference type="InterPro" id="IPR044925">
    <property type="entry name" value="His-Me_finger_sf"/>
</dbReference>
<feature type="region of interest" description="Disordered" evidence="1">
    <location>
        <begin position="111"/>
        <end position="130"/>
    </location>
</feature>
<dbReference type="EMBL" id="BOVK01000003">
    <property type="protein sequence ID" value="GIQ67430.1"/>
    <property type="molecule type" value="Genomic_DNA"/>
</dbReference>
<comment type="caution">
    <text evidence="3">The sequence shown here is derived from an EMBL/GenBank/DDBJ whole genome shotgun (WGS) entry which is preliminary data.</text>
</comment>
<evidence type="ECO:0000313" key="4">
    <source>
        <dbReference type="Proteomes" id="UP000677918"/>
    </source>
</evidence>
<name>A0A8J4M0U2_9BACL</name>
<dbReference type="Proteomes" id="UP000677918">
    <property type="component" value="Unassembled WGS sequence"/>
</dbReference>
<organism evidence="3 4">
    <name type="scientific">Xylanibacillus composti</name>
    <dbReference type="NCBI Taxonomy" id="1572762"/>
    <lineage>
        <taxon>Bacteria</taxon>
        <taxon>Bacillati</taxon>
        <taxon>Bacillota</taxon>
        <taxon>Bacilli</taxon>
        <taxon>Bacillales</taxon>
        <taxon>Paenibacillaceae</taxon>
        <taxon>Xylanibacillus</taxon>
    </lineage>
</organism>
<proteinExistence type="predicted"/>
<dbReference type="SUPFAM" id="SSF54060">
    <property type="entry name" value="His-Me finger endonucleases"/>
    <property type="match status" value="1"/>
</dbReference>
<feature type="domain" description="HNH nuclease" evidence="2">
    <location>
        <begin position="180"/>
        <end position="221"/>
    </location>
</feature>
<reference evidence="3" key="1">
    <citation type="submission" date="2021-04" db="EMBL/GenBank/DDBJ databases">
        <title>Draft genome sequence of Xylanibacillus composti strain K13.</title>
        <authorList>
            <person name="Uke A."/>
            <person name="Chhe C."/>
            <person name="Baramee S."/>
            <person name="Kosugi A."/>
        </authorList>
    </citation>
    <scope>NUCLEOTIDE SEQUENCE</scope>
    <source>
        <strain evidence="3">K13</strain>
    </source>
</reference>
<evidence type="ECO:0000256" key="1">
    <source>
        <dbReference type="SAM" id="MobiDB-lite"/>
    </source>
</evidence>
<accession>A0A8J4M0U2</accession>
<dbReference type="RefSeq" id="WP_213410020.1">
    <property type="nucleotide sequence ID" value="NZ_BOVK01000003.1"/>
</dbReference>
<dbReference type="Pfam" id="PF13392">
    <property type="entry name" value="HNH_3"/>
    <property type="match status" value="1"/>
</dbReference>